<protein>
    <submittedName>
        <fullName evidence="1">Uncharacterized protein</fullName>
    </submittedName>
</protein>
<organism evidence="1 2">
    <name type="scientific">Floridaenema fluviatile BLCC-F154</name>
    <dbReference type="NCBI Taxonomy" id="3153640"/>
    <lineage>
        <taxon>Bacteria</taxon>
        <taxon>Bacillati</taxon>
        <taxon>Cyanobacteriota</taxon>
        <taxon>Cyanophyceae</taxon>
        <taxon>Oscillatoriophycideae</taxon>
        <taxon>Aerosakkonematales</taxon>
        <taxon>Aerosakkonemataceae</taxon>
        <taxon>Floridanema</taxon>
        <taxon>Floridanema fluviatile</taxon>
    </lineage>
</organism>
<comment type="caution">
    <text evidence="1">The sequence shown here is derived from an EMBL/GenBank/DDBJ whole genome shotgun (WGS) entry which is preliminary data.</text>
</comment>
<accession>A0ABV4YFN9</accession>
<dbReference type="RefSeq" id="WP_413259128.1">
    <property type="nucleotide sequence ID" value="NZ_JBHFNS010000077.1"/>
</dbReference>
<evidence type="ECO:0000313" key="1">
    <source>
        <dbReference type="EMBL" id="MFB2937641.1"/>
    </source>
</evidence>
<proteinExistence type="predicted"/>
<keyword evidence="2" id="KW-1185">Reference proteome</keyword>
<dbReference type="Proteomes" id="UP001576776">
    <property type="component" value="Unassembled WGS sequence"/>
</dbReference>
<reference evidence="1 2" key="1">
    <citation type="submission" date="2024-09" db="EMBL/GenBank/DDBJ databases">
        <title>Floridaenema gen nov. (Aerosakkonemataceae, Aerosakkonematales ord. nov., Cyanobacteria) from benthic tropical and subtropical fresh waters, with the description of four new species.</title>
        <authorList>
            <person name="Moretto J.A."/>
            <person name="Berthold D.E."/>
            <person name="Lefler F.W."/>
            <person name="Huang I.-S."/>
            <person name="Laughinghouse H. IV."/>
        </authorList>
    </citation>
    <scope>NUCLEOTIDE SEQUENCE [LARGE SCALE GENOMIC DNA]</scope>
    <source>
        <strain evidence="1 2">BLCC-F154</strain>
    </source>
</reference>
<dbReference type="EMBL" id="JBHFNS010000077">
    <property type="protein sequence ID" value="MFB2937641.1"/>
    <property type="molecule type" value="Genomic_DNA"/>
</dbReference>
<sequence length="238" mass="27590">MEIYVQSCGVYPNHDYTWLRNDNKLIKPPVLHSVDRLRQKNAPAVILSRTGEELRLLVFALKSKQRCDFQGREIFNSLVWIAKTAEEPFLRMLAASALRKEDEFLEVIDRSIIDYDNELGFKVLWTQIQELSLTRKAGEQLPDQTKKIGKNSPVLTHKLAEELDKHKLPNQEGAIVVVTGIVDSLTLKQAGVWRSLSSLVEQETWEEFKKEKDLFIGKPLEILRLIYTYLMYCLERIC</sequence>
<gene>
    <name evidence="1" type="ORF">ACE1B6_20525</name>
</gene>
<name>A0ABV4YFN9_9CYAN</name>
<evidence type="ECO:0000313" key="2">
    <source>
        <dbReference type="Proteomes" id="UP001576776"/>
    </source>
</evidence>